<comment type="caution">
    <text evidence="1">The sequence shown here is derived from an EMBL/GenBank/DDBJ whole genome shotgun (WGS) entry which is preliminary data.</text>
</comment>
<gene>
    <name evidence="1" type="ORF">APY04_1721</name>
</gene>
<accession>A0A120CWC0</accession>
<dbReference type="EMBL" id="LMTR01000049">
    <property type="protein sequence ID" value="KWT69115.1"/>
    <property type="molecule type" value="Genomic_DNA"/>
</dbReference>
<name>A0A120CWC0_HYPSL</name>
<dbReference type="Proteomes" id="UP000059074">
    <property type="component" value="Unassembled WGS sequence"/>
</dbReference>
<protein>
    <submittedName>
        <fullName evidence="1">Uncharacterized protein</fullName>
    </submittedName>
</protein>
<keyword evidence="2" id="KW-1185">Reference proteome</keyword>
<organism evidence="1 2">
    <name type="scientific">Hyphomicrobium sulfonivorans</name>
    <dbReference type="NCBI Taxonomy" id="121290"/>
    <lineage>
        <taxon>Bacteria</taxon>
        <taxon>Pseudomonadati</taxon>
        <taxon>Pseudomonadota</taxon>
        <taxon>Alphaproteobacteria</taxon>
        <taxon>Hyphomicrobiales</taxon>
        <taxon>Hyphomicrobiaceae</taxon>
        <taxon>Hyphomicrobium</taxon>
    </lineage>
</organism>
<sequence>MLPISRFAESVCYNSYSPHEQLSRSSLLAAGGQQVIDAGTNPLGQKFQRPASRLNRQ</sequence>
<evidence type="ECO:0000313" key="1">
    <source>
        <dbReference type="EMBL" id="KWT69115.1"/>
    </source>
</evidence>
<proteinExistence type="predicted"/>
<evidence type="ECO:0000313" key="2">
    <source>
        <dbReference type="Proteomes" id="UP000059074"/>
    </source>
</evidence>
<dbReference type="AlphaFoldDB" id="A0A120CWC0"/>
<reference evidence="1 2" key="1">
    <citation type="submission" date="2015-10" db="EMBL/GenBank/DDBJ databases">
        <title>Transcriptomic analysis of a linuron degrading triple-species bacterial consortium.</title>
        <authorList>
            <person name="Albers P."/>
        </authorList>
    </citation>
    <scope>NUCLEOTIDE SEQUENCE [LARGE SCALE GENOMIC DNA]</scope>
    <source>
        <strain evidence="1 2">WDL6</strain>
    </source>
</reference>